<accession>A0A0F9J5R4</accession>
<sequence length="1171" mass="133496">VTSVSRNLQSDKNYQTYFGFIKEQIYLTTRIRPIIINTLKNVFSGLTTNEITDIRKYTNHYSSVSFDPTNPNYDNVLKLDYTQDRFFKIKYTAGRNLDGGGIYDLINIALSIEIKSTTLESLIEADKFNPHKLVDGLSKDTVSAMIIDMTKRIVNGKTTSIGRIVRMVGPYAVDNAILQNPFSSSTTIANLEKMLTSFFEQDPLKMGEKLASHEIFLVSLVNLLNNEFQRNVLYTQQLNDDTDLKKAITDLLKDPQFQAKVSEIRKTSNLKFFKTDSFAKLSTFLTETNFEKIIIQLPNGQFRLRLAIDYNPHFKTSSTLQLSDFPTGKVYTLDMTELSKLRQISSDAEMMSLLNEDIGDGLVAGYHPSYPDAIVLIPSNKLDELKNTFIQIGYKYQGVTYYSFVCDSDGNRLISKLNFNDGGITIRQGSSWARNFYEYNPSFENGAMIGFESNFYAAYTFATGDDVKAVLQDTTVILEHMDPFKDTLHNSISGDPRARIERKIREYKTPTFKDSSKLTLDLKNELIEVLSFIDQYVHTRSFDQKYQKYAFSDLIISRNFYDKDISIIKSLLNDLNPTLNQLSDLSYSKQKLFYSTIHELLKGYSGTDTIINDYKNKVEEILNDPDPDKNNKFQNILSTTYTENEFEAVKLMEDILPNLFGYRFTAMLKMGAISLFRENGEVNFQPLALVGRSLVQDMLNRKRVKAISAISDDVYGYNGMAKQYGSIITCYIIFGHQTTFDVINKGSQTLYMHAADYNSFLSGLVNGDFNRPTNPISKHYDYGILVNIFLKIYGSLPSPKLTIRKNIDGKTALMNGFGNLFQARISPTIIQNIGVQSGLTILQNNAEVISKSSINYATLYTFQKLISPSRRRDPTGTFRSIFRETSQSGILKIDPSSQRLSWSPLWIGASNRAQNLGLLNLNYATIAYYFGKDFSTIQPALFYTEVSLQSPNIIQPLSVQELLTSEFKDKINHLNNKFYESISTKYSDGDKLTATFHQDTSNGIYYNNDEDNSLLSNVIPIAIQDKFPDLFSDNANSLSITIQKEGNEILNEDELNIFIDSLTFYLVMFNSIALIQEGNGQIGMVASQRELFNMDYIFQLDGFELSPIGQQILAEHQASWNRDNQNNTMWNYGDCWPISLFPDARELINLMNWQITNFKYEPWEMNIIYPS</sequence>
<reference evidence="1" key="1">
    <citation type="journal article" date="2015" name="Nature">
        <title>Complex archaea that bridge the gap between prokaryotes and eukaryotes.</title>
        <authorList>
            <person name="Spang A."/>
            <person name="Saw J.H."/>
            <person name="Jorgensen S.L."/>
            <person name="Zaremba-Niedzwiedzka K."/>
            <person name="Martijn J."/>
            <person name="Lind A.E."/>
            <person name="van Eijk R."/>
            <person name="Schleper C."/>
            <person name="Guy L."/>
            <person name="Ettema T.J."/>
        </authorList>
    </citation>
    <scope>NUCLEOTIDE SEQUENCE</scope>
</reference>
<protein>
    <submittedName>
        <fullName evidence="1">Uncharacterized protein</fullName>
    </submittedName>
</protein>
<gene>
    <name evidence="1" type="ORF">LCGC14_1494810</name>
</gene>
<dbReference type="EMBL" id="LAZR01010783">
    <property type="protein sequence ID" value="KKM65089.1"/>
    <property type="molecule type" value="Genomic_DNA"/>
</dbReference>
<comment type="caution">
    <text evidence="1">The sequence shown here is derived from an EMBL/GenBank/DDBJ whole genome shotgun (WGS) entry which is preliminary data.</text>
</comment>
<proteinExistence type="predicted"/>
<dbReference type="AlphaFoldDB" id="A0A0F9J5R4"/>
<name>A0A0F9J5R4_9ZZZZ</name>
<organism evidence="1">
    <name type="scientific">marine sediment metagenome</name>
    <dbReference type="NCBI Taxonomy" id="412755"/>
    <lineage>
        <taxon>unclassified sequences</taxon>
        <taxon>metagenomes</taxon>
        <taxon>ecological metagenomes</taxon>
    </lineage>
</organism>
<evidence type="ECO:0000313" key="1">
    <source>
        <dbReference type="EMBL" id="KKM65089.1"/>
    </source>
</evidence>
<feature type="non-terminal residue" evidence="1">
    <location>
        <position position="1"/>
    </location>
</feature>